<evidence type="ECO:0000313" key="2">
    <source>
        <dbReference type="EMBL" id="KAF4652805.1"/>
    </source>
</evidence>
<feature type="transmembrane region" description="Helical" evidence="1">
    <location>
        <begin position="80"/>
        <end position="99"/>
    </location>
</feature>
<accession>A0A7J6KZM0</accession>
<evidence type="ECO:0000256" key="1">
    <source>
        <dbReference type="SAM" id="Phobius"/>
    </source>
</evidence>
<evidence type="ECO:0000313" key="3">
    <source>
        <dbReference type="Proteomes" id="UP000570595"/>
    </source>
</evidence>
<sequence length="123" mass="14396">MSSARPEMHIQHVWVAPSRSTKEMIFTAARKLVHTSRPAVTNSAKRTFFSRSRQRMAHNLEDHFDLAEYMMKMHNPMSEYLYWIAGFVSGLHGILPLLHSNYYFSGMFLPRDNDNTQLCDDSW</sequence>
<keyword evidence="1" id="KW-0472">Membrane</keyword>
<reference evidence="2 3" key="1">
    <citation type="submission" date="2020-04" db="EMBL/GenBank/DDBJ databases">
        <title>Perkinsus olseni comparative genomics.</title>
        <authorList>
            <person name="Bogema D.R."/>
        </authorList>
    </citation>
    <scope>NUCLEOTIDE SEQUENCE [LARGE SCALE GENOMIC DNA]</scope>
    <source>
        <strain evidence="2">ATCC PRA-179</strain>
    </source>
</reference>
<proteinExistence type="predicted"/>
<gene>
    <name evidence="2" type="ORF">FOZ61_009408</name>
</gene>
<dbReference type="OrthoDB" id="424606at2759"/>
<dbReference type="Proteomes" id="UP000570595">
    <property type="component" value="Unassembled WGS sequence"/>
</dbReference>
<protein>
    <submittedName>
        <fullName evidence="2">Uncharacterized protein</fullName>
    </submittedName>
</protein>
<dbReference type="EMBL" id="JABAHT010000683">
    <property type="protein sequence ID" value="KAF4652805.1"/>
    <property type="molecule type" value="Genomic_DNA"/>
</dbReference>
<organism evidence="2 3">
    <name type="scientific">Perkinsus olseni</name>
    <name type="common">Perkinsus atlanticus</name>
    <dbReference type="NCBI Taxonomy" id="32597"/>
    <lineage>
        <taxon>Eukaryota</taxon>
        <taxon>Sar</taxon>
        <taxon>Alveolata</taxon>
        <taxon>Perkinsozoa</taxon>
        <taxon>Perkinsea</taxon>
        <taxon>Perkinsida</taxon>
        <taxon>Perkinsidae</taxon>
        <taxon>Perkinsus</taxon>
    </lineage>
</organism>
<name>A0A7J6KZM0_PEROL</name>
<dbReference type="AlphaFoldDB" id="A0A7J6KZM0"/>
<keyword evidence="1" id="KW-0812">Transmembrane</keyword>
<comment type="caution">
    <text evidence="2">The sequence shown here is derived from an EMBL/GenBank/DDBJ whole genome shotgun (WGS) entry which is preliminary data.</text>
</comment>
<keyword evidence="1" id="KW-1133">Transmembrane helix</keyword>